<dbReference type="RefSeq" id="WP_008338188.1">
    <property type="nucleotide sequence ID" value="NZ_AFRZ01000001.1"/>
</dbReference>
<dbReference type="Gene3D" id="2.40.160.10">
    <property type="entry name" value="Porin"/>
    <property type="match status" value="1"/>
</dbReference>
<accession>H1FRN1</accession>
<feature type="domain" description="Porin" evidence="2">
    <location>
        <begin position="13"/>
        <end position="344"/>
    </location>
</feature>
<dbReference type="PATRIC" id="fig|929558.5.peg.56"/>
<dbReference type="Pfam" id="PF13609">
    <property type="entry name" value="Porin_4"/>
    <property type="match status" value="1"/>
</dbReference>
<dbReference type="EMBL" id="AFRZ01000001">
    <property type="protein sequence ID" value="EHP28584.1"/>
    <property type="molecule type" value="Genomic_DNA"/>
</dbReference>
<accession>B6BLD0</accession>
<protein>
    <recommendedName>
        <fullName evidence="2">Porin domain-containing protein</fullName>
    </recommendedName>
</protein>
<proteinExistence type="predicted"/>
<dbReference type="SUPFAM" id="SSF56935">
    <property type="entry name" value="Porins"/>
    <property type="match status" value="1"/>
</dbReference>
<evidence type="ECO:0000313" key="3">
    <source>
        <dbReference type="EMBL" id="EHP28584.1"/>
    </source>
</evidence>
<reference evidence="3 4" key="1">
    <citation type="journal article" date="2012" name="Proc. Natl. Acad. Sci. U.S.A.">
        <title>Genome and physiology of a model Epsilonproteobacterium responsible for sulfide detoxification in marine oxygen depletion zones.</title>
        <authorList>
            <person name="Grote J."/>
            <person name="Schott T."/>
            <person name="Bruckner C.G."/>
            <person name="Glockner F.O."/>
            <person name="Jost G."/>
            <person name="Teeling H."/>
            <person name="Labrenz M."/>
            <person name="Jurgens K."/>
        </authorList>
    </citation>
    <scope>NUCLEOTIDE SEQUENCE [LARGE SCALE GENOMIC DNA]</scope>
    <source>
        <strain evidence="3 4">GD1</strain>
    </source>
</reference>
<dbReference type="GO" id="GO:0016020">
    <property type="term" value="C:membrane"/>
    <property type="evidence" value="ECO:0007669"/>
    <property type="project" value="InterPro"/>
</dbReference>
<keyword evidence="1" id="KW-0732">Signal</keyword>
<dbReference type="InterPro" id="IPR033900">
    <property type="entry name" value="Gram_neg_porin_domain"/>
</dbReference>
<dbReference type="STRING" id="929558.SMGD1_0057"/>
<gene>
    <name evidence="3" type="ORF">SMGD1_0057</name>
</gene>
<dbReference type="eggNOG" id="ENOG502ZG1P">
    <property type="taxonomic scope" value="Bacteria"/>
</dbReference>
<evidence type="ECO:0000259" key="2">
    <source>
        <dbReference type="Pfam" id="PF13609"/>
    </source>
</evidence>
<dbReference type="HOGENOM" id="CLU_681388_0_0_7"/>
<evidence type="ECO:0000313" key="4">
    <source>
        <dbReference type="Proteomes" id="UP000006431"/>
    </source>
</evidence>
<dbReference type="InterPro" id="IPR023614">
    <property type="entry name" value="Porin_dom_sf"/>
</dbReference>
<dbReference type="Proteomes" id="UP000006431">
    <property type="component" value="Unassembled WGS sequence"/>
</dbReference>
<dbReference type="OrthoDB" id="5332573at2"/>
<sequence length="410" mass="44457">MKKSSMIKLAAGAAAVLLMSTSAQAGYTMKKKVGDIDTKLTFYGFAQLEAVGGDGMKIKESGSVAKANSDVAFRAQRIRLGWNYVAGKAFAKVFLDFNQKNDPGDAGSDATDGAAMPGMIKDAFVGYLADDAFFVKLGLMKMPNGMSFTMPGWNLDITERGLDKSLAMERNTGLMISGRDIGFGNNGKVNGFEMGHERPWIGFGYDIMVANQASRSAAANSIEFGGNAYAVRGMFDYTEKLHIEASYAVSENADGLNALTTNGEDYSNYNIGIDSNLQELSLKAEYFDAHNITGIKNYDEQVWTATAGYLVTPTLELVGKHMQGTAKNPASATNSKSSELGNTYLGFNFFINPPYEGFSRMEKRNRNQHKIAFNYIVASGNGATEVAADKWSGLSGYRADAFIAQYQIKF</sequence>
<name>B6BLD0_SULGG</name>
<keyword evidence="4" id="KW-1185">Reference proteome</keyword>
<organism evidence="3 4">
    <name type="scientific">Sulfurimonas gotlandica (strain DSM 19862 / JCM 16533 / GD1)</name>
    <dbReference type="NCBI Taxonomy" id="929558"/>
    <lineage>
        <taxon>Bacteria</taxon>
        <taxon>Pseudomonadati</taxon>
        <taxon>Campylobacterota</taxon>
        <taxon>Epsilonproteobacteria</taxon>
        <taxon>Campylobacterales</taxon>
        <taxon>Sulfurimonadaceae</taxon>
        <taxon>Sulfurimonas</taxon>
    </lineage>
</organism>
<dbReference type="AlphaFoldDB" id="B6BLD0"/>
<feature type="signal peptide" evidence="1">
    <location>
        <begin position="1"/>
        <end position="25"/>
    </location>
</feature>
<evidence type="ECO:0000256" key="1">
    <source>
        <dbReference type="SAM" id="SignalP"/>
    </source>
</evidence>
<dbReference type="GO" id="GO:0015288">
    <property type="term" value="F:porin activity"/>
    <property type="evidence" value="ECO:0007669"/>
    <property type="project" value="InterPro"/>
</dbReference>
<feature type="chain" id="PRO_5002843161" description="Porin domain-containing protein" evidence="1">
    <location>
        <begin position="26"/>
        <end position="410"/>
    </location>
</feature>
<comment type="caution">
    <text evidence="3">The sequence shown here is derived from an EMBL/GenBank/DDBJ whole genome shotgun (WGS) entry which is preliminary data.</text>
</comment>